<keyword evidence="3" id="KW-1185">Reference proteome</keyword>
<organism evidence="1">
    <name type="scientific">Hexamita inflata</name>
    <dbReference type="NCBI Taxonomy" id="28002"/>
    <lineage>
        <taxon>Eukaryota</taxon>
        <taxon>Metamonada</taxon>
        <taxon>Diplomonadida</taxon>
        <taxon>Hexamitidae</taxon>
        <taxon>Hexamitinae</taxon>
        <taxon>Hexamita</taxon>
    </lineage>
</organism>
<dbReference type="Proteomes" id="UP001642409">
    <property type="component" value="Unassembled WGS sequence"/>
</dbReference>
<accession>A0AA86QXI1</accession>
<evidence type="ECO:0000313" key="3">
    <source>
        <dbReference type="Proteomes" id="UP001642409"/>
    </source>
</evidence>
<reference evidence="2 3" key="2">
    <citation type="submission" date="2024-07" db="EMBL/GenBank/DDBJ databases">
        <authorList>
            <person name="Akdeniz Z."/>
        </authorList>
    </citation>
    <scope>NUCLEOTIDE SEQUENCE [LARGE SCALE GENOMIC DNA]</scope>
</reference>
<evidence type="ECO:0000313" key="2">
    <source>
        <dbReference type="EMBL" id="CAL6064674.1"/>
    </source>
</evidence>
<dbReference type="AlphaFoldDB" id="A0AA86QXI1"/>
<sequence>MCTCTIPYTTLQGNACVCNVISYTTLSGSNCICTIQNTAIINNQCQCTISNSYLSGTQCVCTDPNAVVSEGQCKAVYPTCQSKYRYVYCASPPKCCVYFADMYGNPGYMCLPEARIYVMHQNDNNLCYKA</sequence>
<evidence type="ECO:0000313" key="1">
    <source>
        <dbReference type="EMBL" id="CAI9965963.1"/>
    </source>
</evidence>
<comment type="caution">
    <text evidence="1">The sequence shown here is derived from an EMBL/GenBank/DDBJ whole genome shotgun (WGS) entry which is preliminary data.</text>
</comment>
<protein>
    <submittedName>
        <fullName evidence="2">Hypothetical_protein</fullName>
    </submittedName>
</protein>
<reference evidence="1" key="1">
    <citation type="submission" date="2023-06" db="EMBL/GenBank/DDBJ databases">
        <authorList>
            <person name="Kurt Z."/>
        </authorList>
    </citation>
    <scope>NUCLEOTIDE SEQUENCE</scope>
</reference>
<name>A0AA86QXI1_9EUKA</name>
<gene>
    <name evidence="2" type="ORF">HINF_LOCUS51470</name>
    <name evidence="1" type="ORF">HINF_LOCUS53608</name>
</gene>
<dbReference type="EMBL" id="CATOUU010000997">
    <property type="protein sequence ID" value="CAI9965963.1"/>
    <property type="molecule type" value="Genomic_DNA"/>
</dbReference>
<proteinExistence type="predicted"/>
<dbReference type="EMBL" id="CAXDID020000251">
    <property type="protein sequence ID" value="CAL6064674.1"/>
    <property type="molecule type" value="Genomic_DNA"/>
</dbReference>